<dbReference type="GO" id="GO:0046872">
    <property type="term" value="F:metal ion binding"/>
    <property type="evidence" value="ECO:0007669"/>
    <property type="project" value="UniProtKB-KW"/>
</dbReference>
<evidence type="ECO:0000256" key="1">
    <source>
        <dbReference type="ARBA" id="ARBA00001946"/>
    </source>
</evidence>
<dbReference type="HOGENOM" id="CLU_057570_0_0_1"/>
<keyword evidence="4" id="KW-0456">Lyase</keyword>
<dbReference type="InterPro" id="IPR008949">
    <property type="entry name" value="Isoprenoid_synthase_dom_sf"/>
</dbReference>
<dbReference type="OrthoDB" id="3004402at2759"/>
<dbReference type="PANTHER" id="PTHR35201">
    <property type="entry name" value="TERPENE SYNTHASE"/>
    <property type="match status" value="1"/>
</dbReference>
<gene>
    <name evidence="5" type="ORF">S7711_04177</name>
</gene>
<comment type="similarity">
    <text evidence="2 4">Belongs to the terpene synthase family.</text>
</comment>
<dbReference type="Pfam" id="PF19086">
    <property type="entry name" value="Terpene_syn_C_2"/>
    <property type="match status" value="1"/>
</dbReference>
<evidence type="ECO:0000256" key="4">
    <source>
        <dbReference type="RuleBase" id="RU366034"/>
    </source>
</evidence>
<dbReference type="EMBL" id="KL647898">
    <property type="protein sequence ID" value="KEY73213.1"/>
    <property type="molecule type" value="Genomic_DNA"/>
</dbReference>
<dbReference type="GO" id="GO:0010333">
    <property type="term" value="F:terpene synthase activity"/>
    <property type="evidence" value="ECO:0007669"/>
    <property type="project" value="InterPro"/>
</dbReference>
<accession>A0A084B6N4</accession>
<dbReference type="EC" id="4.2.3.-" evidence="4"/>
<dbReference type="Proteomes" id="UP000028045">
    <property type="component" value="Unassembled WGS sequence"/>
</dbReference>
<keyword evidence="4" id="KW-0479">Metal-binding</keyword>
<keyword evidence="6" id="KW-1185">Reference proteome</keyword>
<organism evidence="5 6">
    <name type="scientific">Stachybotrys chartarum (strain CBS 109288 / IBT 7711)</name>
    <name type="common">Toxic black mold</name>
    <name type="synonym">Stilbospora chartarum</name>
    <dbReference type="NCBI Taxonomy" id="1280523"/>
    <lineage>
        <taxon>Eukaryota</taxon>
        <taxon>Fungi</taxon>
        <taxon>Dikarya</taxon>
        <taxon>Ascomycota</taxon>
        <taxon>Pezizomycotina</taxon>
        <taxon>Sordariomycetes</taxon>
        <taxon>Hypocreomycetidae</taxon>
        <taxon>Hypocreales</taxon>
        <taxon>Stachybotryaceae</taxon>
        <taxon>Stachybotrys</taxon>
    </lineage>
</organism>
<comment type="cofactor">
    <cofactor evidence="1 4">
        <name>Mg(2+)</name>
        <dbReference type="ChEBI" id="CHEBI:18420"/>
    </cofactor>
</comment>
<proteinExistence type="inferred from homology"/>
<reference evidence="5 6" key="1">
    <citation type="journal article" date="2014" name="BMC Genomics">
        <title>Comparative genome sequencing reveals chemotype-specific gene clusters in the toxigenic black mold Stachybotrys.</title>
        <authorList>
            <person name="Semeiks J."/>
            <person name="Borek D."/>
            <person name="Otwinowski Z."/>
            <person name="Grishin N.V."/>
        </authorList>
    </citation>
    <scope>NUCLEOTIDE SEQUENCE [LARGE SCALE GENOMIC DNA]</scope>
    <source>
        <strain evidence="6">CBS 109288 / IBT 7711</strain>
    </source>
</reference>
<dbReference type="PANTHER" id="PTHR35201:SF4">
    <property type="entry name" value="BETA-PINACENE SYNTHASE-RELATED"/>
    <property type="match status" value="1"/>
</dbReference>
<protein>
    <recommendedName>
        <fullName evidence="4">Terpene synthase</fullName>
        <ecNumber evidence="4">4.2.3.-</ecNumber>
    </recommendedName>
</protein>
<evidence type="ECO:0000256" key="3">
    <source>
        <dbReference type="ARBA" id="ARBA00022842"/>
    </source>
</evidence>
<evidence type="ECO:0000313" key="6">
    <source>
        <dbReference type="Proteomes" id="UP000028045"/>
    </source>
</evidence>
<dbReference type="AlphaFoldDB" id="A0A084B6N4"/>
<name>A0A084B6N4_STACB</name>
<keyword evidence="3 4" id="KW-0460">Magnesium</keyword>
<dbReference type="GO" id="GO:0008299">
    <property type="term" value="P:isoprenoid biosynthetic process"/>
    <property type="evidence" value="ECO:0007669"/>
    <property type="project" value="UniProtKB-ARBA"/>
</dbReference>
<dbReference type="SUPFAM" id="SSF48576">
    <property type="entry name" value="Terpenoid synthases"/>
    <property type="match status" value="1"/>
</dbReference>
<sequence>MQQIEIRHAAPEVFNTPVNARMRAQNNDYESMAALKPSIFRTLCHPSYPQIAKETDDYFLKHWNFPDQKSRKKFISADFSRFACLNCPLALDDRISFACRIITLLFLTDDEIDYMSLEDAEAYNENLILIARGLKQPDRTIPAEWMMWDLWEDMRGLDEKLARTVEDPCFLFMRAQVDKTRLSPGSLDNYFEFREKDIGTALVCAIMTFSMGLHMTDTELQLAQPVVSNFAKNLLCFNDISSYEKELRVQAEGKQEGGDIVSAVPMVAALAKVGTESAKRILWTMCREWEIHHHGLVAETLRLYPSQNLESFFHSLEYQYSGNELWNHETGRYK</sequence>
<dbReference type="InterPro" id="IPR034686">
    <property type="entry name" value="Terpene_cyclase-like_2"/>
</dbReference>
<dbReference type="Gene3D" id="1.10.600.10">
    <property type="entry name" value="Farnesyl Diphosphate Synthase"/>
    <property type="match status" value="1"/>
</dbReference>
<evidence type="ECO:0000313" key="5">
    <source>
        <dbReference type="EMBL" id="KEY73213.1"/>
    </source>
</evidence>
<evidence type="ECO:0000256" key="2">
    <source>
        <dbReference type="ARBA" id="ARBA00006333"/>
    </source>
</evidence>